<protein>
    <submittedName>
        <fullName evidence="3">Cytidine deaminase</fullName>
        <ecNumber evidence="3">3.5.4.5</ecNumber>
    </submittedName>
</protein>
<dbReference type="InterPro" id="IPR016193">
    <property type="entry name" value="Cytidine_deaminase-like"/>
</dbReference>
<dbReference type="InterPro" id="IPR002125">
    <property type="entry name" value="CMP_dCMP_dom"/>
</dbReference>
<keyword evidence="4" id="KW-1185">Reference proteome</keyword>
<dbReference type="AlphaFoldDB" id="A0A7K0FT70"/>
<dbReference type="GO" id="GO:0072527">
    <property type="term" value="P:pyrimidine-containing compound metabolic process"/>
    <property type="evidence" value="ECO:0007669"/>
    <property type="project" value="UniProtKB-ARBA"/>
</dbReference>
<dbReference type="PANTHER" id="PTHR11644:SF2">
    <property type="entry name" value="CYTIDINE DEAMINASE"/>
    <property type="match status" value="1"/>
</dbReference>
<evidence type="ECO:0000313" key="3">
    <source>
        <dbReference type="EMBL" id="MRX48287.1"/>
    </source>
</evidence>
<organism evidence="3 4">
    <name type="scientific">Pedobacter puniceum</name>
    <dbReference type="NCBI Taxonomy" id="2666136"/>
    <lineage>
        <taxon>Bacteria</taxon>
        <taxon>Pseudomonadati</taxon>
        <taxon>Bacteroidota</taxon>
        <taxon>Sphingobacteriia</taxon>
        <taxon>Sphingobacteriales</taxon>
        <taxon>Sphingobacteriaceae</taxon>
        <taxon>Pedobacter</taxon>
    </lineage>
</organism>
<dbReference type="EC" id="3.5.4.5" evidence="3"/>
<dbReference type="InterPro" id="IPR050202">
    <property type="entry name" value="Cyt/Deoxycyt_deaminase"/>
</dbReference>
<dbReference type="GO" id="GO:0004126">
    <property type="term" value="F:cytidine deaminase activity"/>
    <property type="evidence" value="ECO:0007669"/>
    <property type="project" value="UniProtKB-EC"/>
</dbReference>
<proteinExistence type="inferred from homology"/>
<name>A0A7K0FT70_9SPHI</name>
<dbReference type="PROSITE" id="PS51747">
    <property type="entry name" value="CYT_DCMP_DEAMINASES_2"/>
    <property type="match status" value="1"/>
</dbReference>
<sequence length="163" mass="17945">MEVKNITIAYEAYTGIDELSAQDKQLCLEAVKAMETSYSPYSKFRVGAAVLLSNKQIVRGSNQENAAYPSGLCAERVALFAAGANFPNEEIVTIAVTASTQEFQLLRPVTSCGPCLQVMAEYEQKQDKPIEVLLYCIGGEVWKVKGVNSFLPMMFFEKRLGKG</sequence>
<evidence type="ECO:0000259" key="2">
    <source>
        <dbReference type="PROSITE" id="PS51747"/>
    </source>
</evidence>
<dbReference type="GO" id="GO:0005829">
    <property type="term" value="C:cytosol"/>
    <property type="evidence" value="ECO:0007669"/>
    <property type="project" value="TreeGrafter"/>
</dbReference>
<gene>
    <name evidence="3" type="ORF">GJJ64_13900</name>
</gene>
<dbReference type="Pfam" id="PF00383">
    <property type="entry name" value="dCMP_cyt_deam_1"/>
    <property type="match status" value="1"/>
</dbReference>
<dbReference type="PANTHER" id="PTHR11644">
    <property type="entry name" value="CYTIDINE DEAMINASE"/>
    <property type="match status" value="1"/>
</dbReference>
<accession>A0A7K0FT70</accession>
<dbReference type="Gene3D" id="3.40.140.10">
    <property type="entry name" value="Cytidine Deaminase, domain 2"/>
    <property type="match status" value="1"/>
</dbReference>
<feature type="domain" description="CMP/dCMP-type deaminase" evidence="2">
    <location>
        <begin position="21"/>
        <end position="142"/>
    </location>
</feature>
<evidence type="ECO:0000256" key="1">
    <source>
        <dbReference type="ARBA" id="ARBA00006576"/>
    </source>
</evidence>
<dbReference type="SUPFAM" id="SSF53927">
    <property type="entry name" value="Cytidine deaminase-like"/>
    <property type="match status" value="1"/>
</dbReference>
<dbReference type="CDD" id="cd01283">
    <property type="entry name" value="cytidine_deaminase"/>
    <property type="match status" value="1"/>
</dbReference>
<keyword evidence="3" id="KW-0378">Hydrolase</keyword>
<evidence type="ECO:0000313" key="4">
    <source>
        <dbReference type="Proteomes" id="UP000462931"/>
    </source>
</evidence>
<comment type="similarity">
    <text evidence="1">Belongs to the cytidine and deoxycytidylate deaminase family.</text>
</comment>
<dbReference type="GO" id="GO:0008270">
    <property type="term" value="F:zinc ion binding"/>
    <property type="evidence" value="ECO:0007669"/>
    <property type="project" value="TreeGrafter"/>
</dbReference>
<dbReference type="EMBL" id="WKJI01000004">
    <property type="protein sequence ID" value="MRX48287.1"/>
    <property type="molecule type" value="Genomic_DNA"/>
</dbReference>
<comment type="caution">
    <text evidence="3">The sequence shown here is derived from an EMBL/GenBank/DDBJ whole genome shotgun (WGS) entry which is preliminary data.</text>
</comment>
<reference evidence="3 4" key="1">
    <citation type="submission" date="2019-11" db="EMBL/GenBank/DDBJ databases">
        <authorList>
            <person name="Cheng Q."/>
            <person name="Yang Z."/>
        </authorList>
    </citation>
    <scope>NUCLEOTIDE SEQUENCE [LARGE SCALE GENOMIC DNA]</scope>
    <source>
        <strain evidence="3 4">HX-22-1</strain>
    </source>
</reference>
<dbReference type="NCBIfam" id="NF004064">
    <property type="entry name" value="PRK05578.1"/>
    <property type="match status" value="1"/>
</dbReference>
<dbReference type="GO" id="GO:0055086">
    <property type="term" value="P:nucleobase-containing small molecule metabolic process"/>
    <property type="evidence" value="ECO:0007669"/>
    <property type="project" value="UniProtKB-ARBA"/>
</dbReference>
<dbReference type="Proteomes" id="UP000462931">
    <property type="component" value="Unassembled WGS sequence"/>
</dbReference>
<dbReference type="RefSeq" id="WP_154288378.1">
    <property type="nucleotide sequence ID" value="NZ_WKJI01000004.1"/>
</dbReference>